<evidence type="ECO:0000256" key="2">
    <source>
        <dbReference type="ARBA" id="ARBA00023157"/>
    </source>
</evidence>
<comment type="caution">
    <text evidence="4">The sequence shown here is derived from an EMBL/GenBank/DDBJ whole genome shotgun (WGS) entry which is preliminary data.</text>
</comment>
<dbReference type="Proteomes" id="UP000624279">
    <property type="component" value="Unassembled WGS sequence"/>
</dbReference>
<dbReference type="CDD" id="cd06461">
    <property type="entry name" value="M2_ACE"/>
    <property type="match status" value="1"/>
</dbReference>
<dbReference type="PANTHER" id="PTHR10514">
    <property type="entry name" value="ANGIOTENSIN-CONVERTING ENZYME"/>
    <property type="match status" value="1"/>
</dbReference>
<dbReference type="PRINTS" id="PR00791">
    <property type="entry name" value="PEPDIPTASEA"/>
</dbReference>
<evidence type="ECO:0000256" key="1">
    <source>
        <dbReference type="ARBA" id="ARBA00022729"/>
    </source>
</evidence>
<evidence type="ECO:0000313" key="5">
    <source>
        <dbReference type="Proteomes" id="UP000624279"/>
    </source>
</evidence>
<organism evidence="4 5">
    <name type="scientific">Undibacterium flavidum</name>
    <dbReference type="NCBI Taxonomy" id="2762297"/>
    <lineage>
        <taxon>Bacteria</taxon>
        <taxon>Pseudomonadati</taxon>
        <taxon>Pseudomonadota</taxon>
        <taxon>Betaproteobacteria</taxon>
        <taxon>Burkholderiales</taxon>
        <taxon>Oxalobacteraceae</taxon>
        <taxon>Undibacterium</taxon>
    </lineage>
</organism>
<dbReference type="Pfam" id="PF01401">
    <property type="entry name" value="Peptidase_M2"/>
    <property type="match status" value="1"/>
</dbReference>
<dbReference type="PROSITE" id="PS52011">
    <property type="entry name" value="PEPTIDASE_M2"/>
    <property type="match status" value="1"/>
</dbReference>
<dbReference type="InterPro" id="IPR001548">
    <property type="entry name" value="Peptidase_M2"/>
</dbReference>
<evidence type="ECO:0000256" key="3">
    <source>
        <dbReference type="ARBA" id="ARBA00023180"/>
    </source>
</evidence>
<reference evidence="4 5" key="1">
    <citation type="submission" date="2020-08" db="EMBL/GenBank/DDBJ databases">
        <title>Novel species isolated from subtropical streams in China.</title>
        <authorList>
            <person name="Lu H."/>
        </authorList>
    </citation>
    <scope>NUCLEOTIDE SEQUENCE [LARGE SCALE GENOMIC DNA]</scope>
    <source>
        <strain evidence="4 5">LX15W</strain>
    </source>
</reference>
<dbReference type="EMBL" id="JACOGA010000014">
    <property type="protein sequence ID" value="MBC3874916.1"/>
    <property type="molecule type" value="Genomic_DNA"/>
</dbReference>
<keyword evidence="5" id="KW-1185">Reference proteome</keyword>
<dbReference type="SUPFAM" id="SSF55486">
    <property type="entry name" value="Metalloproteases ('zincins'), catalytic domain"/>
    <property type="match status" value="1"/>
</dbReference>
<protein>
    <submittedName>
        <fullName evidence="4">M2 family metallopeptidase</fullName>
    </submittedName>
</protein>
<gene>
    <name evidence="4" type="ORF">H8K55_15090</name>
</gene>
<proteinExistence type="predicted"/>
<keyword evidence="1" id="KW-0732">Signal</keyword>
<sequence length="613" mass="68278">MLVILSTATSLNAAPNTVLKVTPKLASTASAISVAPKRSVPSVAEAEKFLKDAEARLDKLGIAAQRAVWVYETNITDDTETIAAQANEVALAAVGEIAIQARRYNDLALSVDNKRKLKLLQLSLSLSDDQDRADYTRLSAQMSGAYGKGKFCKTPGDESSCMNLGQLEAVLAKSRNPAEMKEAWLGWHQQASSYKDSYAQYVEVSNKGAREMGFADTGALWRSQYDMPADAFAAETERLWQQVKPLYDSLHQYVRLKLQQAYGKNEVPTEGPIPAHLFGNMWSQSWENLYPIVKPQGLSANLDISDTLKQKNIDAKGMTKFAEGFYTSLGMEALPASFYQRSQLTKPRDREVVCHASAWDVDGDQDVRIKMCINQTAEDFLVIHHELGHIYYDLAYRKQSSLFKGGANDGFHEAIGDTVALSVTPNYLNKLGLLSEVPDASQDIGVLMDRALQKVAFLPFAYLVDQWRWKVYSGQVKPQDYDKVWWELREKYQGVKRPAASNGDGFDAGAKYHVASDTPYSRYFLATILQFQLHRALCREAGYSGPLNRCSIYENKAAGKKFQAMLEMGTSRPWNEALNAVAGEDKLDATAMLDYFAPLKAWLDAQNKELVVK</sequence>
<accession>A0ABR6YEE3</accession>
<name>A0ABR6YEE3_9BURK</name>
<dbReference type="PANTHER" id="PTHR10514:SF27">
    <property type="entry name" value="ANGIOTENSIN-CONVERTING ENZYME"/>
    <property type="match status" value="1"/>
</dbReference>
<dbReference type="Gene3D" id="1.10.1370.30">
    <property type="match status" value="2"/>
</dbReference>
<keyword evidence="2" id="KW-1015">Disulfide bond</keyword>
<evidence type="ECO:0000313" key="4">
    <source>
        <dbReference type="EMBL" id="MBC3874916.1"/>
    </source>
</evidence>
<keyword evidence="3" id="KW-0325">Glycoprotein</keyword>